<evidence type="ECO:0000256" key="4">
    <source>
        <dbReference type="ARBA" id="ARBA00022989"/>
    </source>
</evidence>
<dbReference type="PANTHER" id="PTHR30572">
    <property type="entry name" value="MEMBRANE COMPONENT OF TRANSPORTER-RELATED"/>
    <property type="match status" value="1"/>
</dbReference>
<evidence type="ECO:0000256" key="2">
    <source>
        <dbReference type="ARBA" id="ARBA00022475"/>
    </source>
</evidence>
<dbReference type="Pfam" id="PF12704">
    <property type="entry name" value="MacB_PCD"/>
    <property type="match status" value="1"/>
</dbReference>
<dbReference type="InterPro" id="IPR003838">
    <property type="entry name" value="ABC3_permease_C"/>
</dbReference>
<evidence type="ECO:0000256" key="3">
    <source>
        <dbReference type="ARBA" id="ARBA00022692"/>
    </source>
</evidence>
<dbReference type="Proteomes" id="UP000622687">
    <property type="component" value="Unassembled WGS sequence"/>
</dbReference>
<evidence type="ECO:0000259" key="8">
    <source>
        <dbReference type="Pfam" id="PF02687"/>
    </source>
</evidence>
<evidence type="ECO:0000256" key="1">
    <source>
        <dbReference type="ARBA" id="ARBA00004651"/>
    </source>
</evidence>
<feature type="transmembrane region" description="Helical" evidence="7">
    <location>
        <begin position="264"/>
        <end position="286"/>
    </location>
</feature>
<feature type="domain" description="ABC3 transporter permease C-terminal" evidence="8">
    <location>
        <begin position="269"/>
        <end position="387"/>
    </location>
</feature>
<proteinExistence type="inferred from homology"/>
<dbReference type="PANTHER" id="PTHR30572:SF4">
    <property type="entry name" value="ABC TRANSPORTER PERMEASE YTRF"/>
    <property type="match status" value="1"/>
</dbReference>
<keyword evidence="4 7" id="KW-1133">Transmembrane helix</keyword>
<keyword evidence="3 7" id="KW-0812">Transmembrane</keyword>
<comment type="subcellular location">
    <subcellularLocation>
        <location evidence="1">Cell membrane</location>
        <topology evidence="1">Multi-pass membrane protein</topology>
    </subcellularLocation>
</comment>
<evidence type="ECO:0000259" key="9">
    <source>
        <dbReference type="Pfam" id="PF12704"/>
    </source>
</evidence>
<comment type="similarity">
    <text evidence="6">Belongs to the ABC-4 integral membrane protein family.</text>
</comment>
<feature type="transmembrane region" description="Helical" evidence="7">
    <location>
        <begin position="21"/>
        <end position="40"/>
    </location>
</feature>
<feature type="transmembrane region" description="Helical" evidence="7">
    <location>
        <begin position="355"/>
        <end position="379"/>
    </location>
</feature>
<evidence type="ECO:0000313" key="10">
    <source>
        <dbReference type="EMBL" id="MBI6875338.1"/>
    </source>
</evidence>
<dbReference type="EMBL" id="JAEEGB010000041">
    <property type="protein sequence ID" value="MBI6875338.1"/>
    <property type="molecule type" value="Genomic_DNA"/>
</dbReference>
<feature type="domain" description="MacB-like periplasmic core" evidence="9">
    <location>
        <begin position="16"/>
        <end position="237"/>
    </location>
</feature>
<comment type="caution">
    <text evidence="10">The sequence shown here is derived from an EMBL/GenBank/DDBJ whole genome shotgun (WGS) entry which is preliminary data.</text>
</comment>
<dbReference type="AlphaFoldDB" id="A0A934M759"/>
<dbReference type="Pfam" id="PF02687">
    <property type="entry name" value="FtsX"/>
    <property type="match status" value="1"/>
</dbReference>
<accession>A0A934M759</accession>
<keyword evidence="11" id="KW-1185">Reference proteome</keyword>
<reference evidence="10" key="1">
    <citation type="submission" date="2020-12" db="EMBL/GenBank/DDBJ databases">
        <title>Clostridium thailandense sp. nov., a novel acetogenic bacterium isolated from peat land soil in Thailand.</title>
        <authorList>
            <person name="Chaikitkaew S."/>
            <person name="Birkeland N.K."/>
        </authorList>
    </citation>
    <scope>NUCLEOTIDE SEQUENCE</scope>
    <source>
        <strain evidence="10">DSM 17425</strain>
    </source>
</reference>
<sequence length="399" mass="42900">MVKLAYLNVVRRKSQSLLTGIITALTILIFVLVFSIFSIVQNGLTLSTERLGADIIVLPNKANSDSLKTLFTGTPQNIYMSKDIESKLKSINGIEKTTPQFFTATMPGIGCCSYGDTLRLVGMDQNSDFILKPWFEEYSVKSLANDEVIIGRNVEAIIGDKVSILGHPFKIVGTLYNTGSGMDYTIFMNIDKARSLAKEKFSAELWNGSTPENLVSSILIKTSKGANIDKIVDKINNADLGVKATSTTGSITSIKKQLSSVSKIILFLWLALLLISSLALIGRFNSLAKERKKEIGFLRAMGIQKSGIFKLVISEAWIIAGLGGLIGSILGVILVKPTLSILEGAVLLPQGQWSLSTAVVNIIIGLAASLLLGLAAAIYPAWKSSSLVPQEAISKGDIG</sequence>
<evidence type="ECO:0000256" key="5">
    <source>
        <dbReference type="ARBA" id="ARBA00023136"/>
    </source>
</evidence>
<dbReference type="InterPro" id="IPR025857">
    <property type="entry name" value="MacB_PCD"/>
</dbReference>
<evidence type="ECO:0000256" key="7">
    <source>
        <dbReference type="SAM" id="Phobius"/>
    </source>
</evidence>
<keyword evidence="2" id="KW-1003">Cell membrane</keyword>
<feature type="transmembrane region" description="Helical" evidence="7">
    <location>
        <begin position="307"/>
        <end position="335"/>
    </location>
</feature>
<evidence type="ECO:0000313" key="11">
    <source>
        <dbReference type="Proteomes" id="UP000622687"/>
    </source>
</evidence>
<dbReference type="GO" id="GO:0022857">
    <property type="term" value="F:transmembrane transporter activity"/>
    <property type="evidence" value="ECO:0007669"/>
    <property type="project" value="TreeGrafter"/>
</dbReference>
<evidence type="ECO:0000256" key="6">
    <source>
        <dbReference type="ARBA" id="ARBA00038076"/>
    </source>
</evidence>
<dbReference type="InterPro" id="IPR050250">
    <property type="entry name" value="Macrolide_Exporter_MacB"/>
</dbReference>
<gene>
    <name evidence="10" type="ORF">I6U51_21935</name>
</gene>
<keyword evidence="5 7" id="KW-0472">Membrane</keyword>
<name>A0A934M759_9CLOT</name>
<dbReference type="GO" id="GO:0005886">
    <property type="term" value="C:plasma membrane"/>
    <property type="evidence" value="ECO:0007669"/>
    <property type="project" value="UniProtKB-SubCell"/>
</dbReference>
<organism evidence="10 11">
    <name type="scientific">Clostridium aciditolerans</name>
    <dbReference type="NCBI Taxonomy" id="339861"/>
    <lineage>
        <taxon>Bacteria</taxon>
        <taxon>Bacillati</taxon>
        <taxon>Bacillota</taxon>
        <taxon>Clostridia</taxon>
        <taxon>Eubacteriales</taxon>
        <taxon>Clostridiaceae</taxon>
        <taxon>Clostridium</taxon>
    </lineage>
</organism>
<protein>
    <submittedName>
        <fullName evidence="10">ABC transporter permease</fullName>
    </submittedName>
</protein>